<organism evidence="2 3">
    <name type="scientific">Gemmata obscuriglobus</name>
    <dbReference type="NCBI Taxonomy" id="114"/>
    <lineage>
        <taxon>Bacteria</taxon>
        <taxon>Pseudomonadati</taxon>
        <taxon>Planctomycetota</taxon>
        <taxon>Planctomycetia</taxon>
        <taxon>Gemmatales</taxon>
        <taxon>Gemmataceae</taxon>
        <taxon>Gemmata</taxon>
    </lineage>
</organism>
<keyword evidence="3" id="KW-1185">Reference proteome</keyword>
<dbReference type="AlphaFoldDB" id="A0A2Z3GUH3"/>
<feature type="chain" id="PRO_5016346902" description="GH10 domain-containing protein" evidence="1">
    <location>
        <begin position="17"/>
        <end position="498"/>
    </location>
</feature>
<reference evidence="2 3" key="1">
    <citation type="submission" date="2018-01" db="EMBL/GenBank/DDBJ databases">
        <title>G. obscuriglobus.</title>
        <authorList>
            <person name="Franke J."/>
            <person name="Blomberg W."/>
            <person name="Selmecki A."/>
        </authorList>
    </citation>
    <scope>NUCLEOTIDE SEQUENCE [LARGE SCALE GENOMIC DNA]</scope>
    <source>
        <strain evidence="2 3">DSM 5831</strain>
    </source>
</reference>
<accession>A0A2Z3GUH3</accession>
<evidence type="ECO:0000313" key="2">
    <source>
        <dbReference type="EMBL" id="AWM38069.1"/>
    </source>
</evidence>
<evidence type="ECO:0000256" key="1">
    <source>
        <dbReference type="SAM" id="SignalP"/>
    </source>
</evidence>
<evidence type="ECO:0000313" key="3">
    <source>
        <dbReference type="Proteomes" id="UP000245802"/>
    </source>
</evidence>
<proteinExistence type="predicted"/>
<protein>
    <recommendedName>
        <fullName evidence="4">GH10 domain-containing protein</fullName>
    </recommendedName>
</protein>
<sequence>MGSMSFLLPGSLSAAAAAGLGEACVAGAGFHDRTPGPTVVSIADGVLTLSRDEDESGYLIVPWPVAPFGSLAIISSTLRERAEPYRLLVELARGKVNQVRTQAAEWHDIGLHTTPEFDRGVVEVGRQFGRALLAPTPEESDSLSTHVLEHAHSLADRLTRDYTRQMLATREKAEGRLDTRLAARHLCAPQRAAAAEYGRAFNAAAVGLRWRDIEAAEAQYDWTETDSAIASAQAMGLPVTLGPVIDLAPGMMPPWAAGWAADLPTLAACMCDFLETALNRYKGDVRRWVVCAGFNQGEGLGLSDDDRLRLAYRLFEAAAQVDSGLELVLSVAQPWGEYRAGGAQTISPLAFPDDLLRAGVRLSGVELEIRPGVRPRGGQPRDLLDTARLLDVFGMLGLPLEVVLSAPACEGTDRRAADQHQTAWASTVPTPEGQAEWGASFAALSLCWPQVRSVTWDHWIDAEPHLVPHGGLLDATGRPRPLLARLRALRNAHLAPEV</sequence>
<feature type="signal peptide" evidence="1">
    <location>
        <begin position="1"/>
        <end position="16"/>
    </location>
</feature>
<dbReference type="SUPFAM" id="SSF51445">
    <property type="entry name" value="(Trans)glycosidases"/>
    <property type="match status" value="1"/>
</dbReference>
<dbReference type="EMBL" id="CP025958">
    <property type="protein sequence ID" value="AWM38069.1"/>
    <property type="molecule type" value="Genomic_DNA"/>
</dbReference>
<gene>
    <name evidence="2" type="ORF">C1280_14420</name>
</gene>
<keyword evidence="1" id="KW-0732">Signal</keyword>
<dbReference type="InterPro" id="IPR017853">
    <property type="entry name" value="GH"/>
</dbReference>
<dbReference type="KEGG" id="gog:C1280_14420"/>
<dbReference type="Proteomes" id="UP000245802">
    <property type="component" value="Chromosome"/>
</dbReference>
<evidence type="ECO:0008006" key="4">
    <source>
        <dbReference type="Google" id="ProtNLM"/>
    </source>
</evidence>
<dbReference type="Gene3D" id="3.20.20.80">
    <property type="entry name" value="Glycosidases"/>
    <property type="match status" value="1"/>
</dbReference>
<name>A0A2Z3GUH3_9BACT</name>